<organism evidence="3">
    <name type="scientific">Rhipicephalus pulchellus</name>
    <name type="common">Yellow backed tick</name>
    <name type="synonym">Dermacentor pulchellus</name>
    <dbReference type="NCBI Taxonomy" id="72859"/>
    <lineage>
        <taxon>Eukaryota</taxon>
        <taxon>Metazoa</taxon>
        <taxon>Ecdysozoa</taxon>
        <taxon>Arthropoda</taxon>
        <taxon>Chelicerata</taxon>
        <taxon>Arachnida</taxon>
        <taxon>Acari</taxon>
        <taxon>Parasitiformes</taxon>
        <taxon>Ixodida</taxon>
        <taxon>Ixodoidea</taxon>
        <taxon>Ixodidae</taxon>
        <taxon>Rhipicephalinae</taxon>
        <taxon>Rhipicephalus</taxon>
        <taxon>Rhipicephalus</taxon>
    </lineage>
</organism>
<reference evidence="3" key="2">
    <citation type="journal article" date="2015" name="J. Proteomics">
        <title>Sexual differences in the sialomes of the zebra tick, Rhipicephalus pulchellus.</title>
        <authorList>
            <person name="Tan A.W."/>
            <person name="Francischetti I.M."/>
            <person name="Slovak M."/>
            <person name="Kini R.M."/>
            <person name="Ribeiro J.M."/>
        </authorList>
    </citation>
    <scope>NUCLEOTIDE SEQUENCE</scope>
    <source>
        <tissue evidence="3">Salivary gland</tissue>
    </source>
</reference>
<accession>L7LV24</accession>
<evidence type="ECO:0000313" key="3">
    <source>
        <dbReference type="EMBL" id="JAA55645.1"/>
    </source>
</evidence>
<sequence>MLLFLCICWVTSVQRNTFVSEQGIRMRFRNVKSFHQTWSVAVFHFISLLSSVVLIFTCASFSLASSFLNVAVITSTL</sequence>
<proteinExistence type="evidence at transcript level"/>
<dbReference type="EMBL" id="GACK01009389">
    <property type="protein sequence ID" value="JAA55645.1"/>
    <property type="molecule type" value="mRNA"/>
</dbReference>
<keyword evidence="1" id="KW-1133">Transmembrane helix</keyword>
<dbReference type="AlphaFoldDB" id="L7LV24"/>
<keyword evidence="1" id="KW-0472">Membrane</keyword>
<evidence type="ECO:0008006" key="4">
    <source>
        <dbReference type="Google" id="ProtNLM"/>
    </source>
</evidence>
<evidence type="ECO:0000256" key="2">
    <source>
        <dbReference type="SAM" id="SignalP"/>
    </source>
</evidence>
<name>L7LV24_RHIPC</name>
<keyword evidence="1" id="KW-0812">Transmembrane</keyword>
<feature type="signal peptide" evidence="2">
    <location>
        <begin position="1"/>
        <end position="15"/>
    </location>
</feature>
<keyword evidence="2" id="KW-0732">Signal</keyword>
<reference evidence="3" key="1">
    <citation type="submission" date="2012-11" db="EMBL/GenBank/DDBJ databases">
        <authorList>
            <person name="Lucero-Rivera Y.E."/>
            <person name="Tovar-Ramirez D."/>
        </authorList>
    </citation>
    <scope>NUCLEOTIDE SEQUENCE</scope>
    <source>
        <tissue evidence="3">Salivary gland</tissue>
    </source>
</reference>
<feature type="transmembrane region" description="Helical" evidence="1">
    <location>
        <begin position="39"/>
        <end position="72"/>
    </location>
</feature>
<feature type="chain" id="PRO_5013243485" description="Secreted peptide" evidence="2">
    <location>
        <begin position="16"/>
        <end position="77"/>
    </location>
</feature>
<protein>
    <recommendedName>
        <fullName evidence="4">Secreted peptide</fullName>
    </recommendedName>
</protein>
<evidence type="ECO:0000256" key="1">
    <source>
        <dbReference type="SAM" id="Phobius"/>
    </source>
</evidence>